<evidence type="ECO:0000313" key="3">
    <source>
        <dbReference type="Proteomes" id="UP000277582"/>
    </source>
</evidence>
<dbReference type="OrthoDB" id="40950at2157"/>
<dbReference type="InterPro" id="IPR050698">
    <property type="entry name" value="MBL"/>
</dbReference>
<sequence length="313" mass="34929">MRIRLGNGIEIEGDRRILLDPITTEEGSAVLISHAHYDHVPKDIRNPRCTVFASRATAEILSYFYGADEVNAMEFNSQYDLHGMKVTPLVAGHILGSTMYLIEHDGPRILYTGDINVGGGLTVEGPADLQEADILIIEATYGSPEYIFPSQDEVRMNLIKWVADSVKNGLIPMISAYTIGKSQEIIYLLNKLTNLPVVVSSKVARASEAYLNYFDLRYQLEHDEPYVYVGSRWKNIENSVKAVATGWAIKRDFGDAKGFCLSSHSDFNGLIKAVMKVDPEIVLTVYGQSRRFADELRKMGIKAEALSSEFIKL</sequence>
<dbReference type="GO" id="GO:0004521">
    <property type="term" value="F:RNA endonuclease activity"/>
    <property type="evidence" value="ECO:0007669"/>
    <property type="project" value="TreeGrafter"/>
</dbReference>
<accession>A0A3R9QI55</accession>
<dbReference type="InterPro" id="IPR036866">
    <property type="entry name" value="RibonucZ/Hydroxyglut_hydro"/>
</dbReference>
<dbReference type="SMART" id="SM00849">
    <property type="entry name" value="Lactamase_B"/>
    <property type="match status" value="1"/>
</dbReference>
<dbReference type="SUPFAM" id="SSF56281">
    <property type="entry name" value="Metallo-hydrolase/oxidoreductase"/>
    <property type="match status" value="1"/>
</dbReference>
<proteinExistence type="predicted"/>
<dbReference type="PANTHER" id="PTHR11203:SF37">
    <property type="entry name" value="INTEGRATOR COMPLEX SUBUNIT 11"/>
    <property type="match status" value="1"/>
</dbReference>
<dbReference type="Gene3D" id="3.60.15.10">
    <property type="entry name" value="Ribonuclease Z/Hydroxyacylglutathione hydrolase-like"/>
    <property type="match status" value="1"/>
</dbReference>
<dbReference type="AlphaFoldDB" id="A0A3R9QI55"/>
<feature type="domain" description="Metallo-beta-lactamase" evidence="1">
    <location>
        <begin position="5"/>
        <end position="151"/>
    </location>
</feature>
<comment type="caution">
    <text evidence="2">The sequence shown here is derived from an EMBL/GenBank/DDBJ whole genome shotgun (WGS) entry which is preliminary data.</text>
</comment>
<name>A0A3R9QI55_9CREN</name>
<protein>
    <recommendedName>
        <fullName evidence="1">Metallo-beta-lactamase domain-containing protein</fullName>
    </recommendedName>
</protein>
<evidence type="ECO:0000313" key="2">
    <source>
        <dbReference type="EMBL" id="RSN77140.1"/>
    </source>
</evidence>
<keyword evidence="3" id="KW-1185">Reference proteome</keyword>
<organism evidence="2 3">
    <name type="scientific">Candidatus Methanodesulfokora washburnensis</name>
    <dbReference type="NCBI Taxonomy" id="2478471"/>
    <lineage>
        <taxon>Archaea</taxon>
        <taxon>Thermoproteota</taxon>
        <taxon>Candidatus Korarchaeia</taxon>
        <taxon>Candidatus Korarchaeia incertae sedis</taxon>
        <taxon>Candidatus Methanodesulfokora</taxon>
    </lineage>
</organism>
<evidence type="ECO:0000259" key="1">
    <source>
        <dbReference type="SMART" id="SM00849"/>
    </source>
</evidence>
<gene>
    <name evidence="2" type="ORF">D6D85_03035</name>
</gene>
<dbReference type="InterPro" id="IPR001279">
    <property type="entry name" value="Metallo-B-lactamas"/>
</dbReference>
<dbReference type="Proteomes" id="UP000277582">
    <property type="component" value="Unassembled WGS sequence"/>
</dbReference>
<dbReference type="EMBL" id="RCOS01000044">
    <property type="protein sequence ID" value="RSN77140.1"/>
    <property type="molecule type" value="Genomic_DNA"/>
</dbReference>
<dbReference type="RefSeq" id="WP_125670581.1">
    <property type="nucleotide sequence ID" value="NZ_RCOS01000044.1"/>
</dbReference>
<reference evidence="2 3" key="1">
    <citation type="submission" date="2018-10" db="EMBL/GenBank/DDBJ databases">
        <title>Co-occurring genomic capacity for anaerobic methane metabolism and dissimilatory sulfite reduction discovered in the Korarchaeota.</title>
        <authorList>
            <person name="Mckay L.J."/>
            <person name="Dlakic M."/>
            <person name="Fields M.W."/>
            <person name="Delmont T.O."/>
            <person name="Eren A.M."/>
            <person name="Jay Z.J."/>
            <person name="Klingelsmith K.B."/>
            <person name="Rusch D.B."/>
            <person name="Inskeep W.P."/>
        </authorList>
    </citation>
    <scope>NUCLEOTIDE SEQUENCE [LARGE SCALE GENOMIC DNA]</scope>
    <source>
        <strain evidence="2 3">MDKW</strain>
    </source>
</reference>
<dbReference type="Pfam" id="PF12706">
    <property type="entry name" value="Lactamase_B_2"/>
    <property type="match status" value="1"/>
</dbReference>
<dbReference type="PANTHER" id="PTHR11203">
    <property type="entry name" value="CLEAVAGE AND POLYADENYLATION SPECIFICITY FACTOR FAMILY MEMBER"/>
    <property type="match status" value="1"/>
</dbReference>